<dbReference type="InterPro" id="IPR036390">
    <property type="entry name" value="WH_DNA-bd_sf"/>
</dbReference>
<organism evidence="6 7">
    <name type="scientific">Pseudacidovorax intermedius</name>
    <dbReference type="NCBI Taxonomy" id="433924"/>
    <lineage>
        <taxon>Bacteria</taxon>
        <taxon>Pseudomonadati</taxon>
        <taxon>Pseudomonadota</taxon>
        <taxon>Betaproteobacteria</taxon>
        <taxon>Burkholderiales</taxon>
        <taxon>Comamonadaceae</taxon>
        <taxon>Pseudacidovorax</taxon>
    </lineage>
</organism>
<evidence type="ECO:0000313" key="6">
    <source>
        <dbReference type="EMBL" id="RDI23368.1"/>
    </source>
</evidence>
<evidence type="ECO:0000313" key="7">
    <source>
        <dbReference type="Proteomes" id="UP000255265"/>
    </source>
</evidence>
<dbReference type="PANTHER" id="PTHR30419">
    <property type="entry name" value="HTH-TYPE TRANSCRIPTIONAL REGULATOR YBHD"/>
    <property type="match status" value="1"/>
</dbReference>
<sequence>MKFQTLQALLHIEALGSIRAAAQRVNLSQPALTAAIQQLEEELNAPLLVRTKQGASFTEFGRAFLVRARLMVEESRRAREEIEQLRGRWAGSVRFSTSPAVALSLLPPALQDFRRRHPDVQVECRDGLYPGITPALRDGTLDFGLTPVHRQEIEPDLVAEPLLVTEIVIACHRWHPLRQATRLAELADCAWVYSSAPRGPGAIVEEAFARSGLAPPRRGMTCESFLALPAIVAQSDFMATLPRMVFELNAFRAALCEVPIEDELPRPTVHVLRRHDLPLTPAAQDLIAWIRHHAQAGREPAHAPD</sequence>
<evidence type="ECO:0000256" key="2">
    <source>
        <dbReference type="ARBA" id="ARBA00023015"/>
    </source>
</evidence>
<feature type="domain" description="HTH lysR-type" evidence="5">
    <location>
        <begin position="1"/>
        <end position="58"/>
    </location>
</feature>
<dbReference type="SUPFAM" id="SSF53850">
    <property type="entry name" value="Periplasmic binding protein-like II"/>
    <property type="match status" value="1"/>
</dbReference>
<dbReference type="Proteomes" id="UP000255265">
    <property type="component" value="Unassembled WGS sequence"/>
</dbReference>
<evidence type="ECO:0000259" key="5">
    <source>
        <dbReference type="PROSITE" id="PS50931"/>
    </source>
</evidence>
<dbReference type="RefSeq" id="WP_114803433.1">
    <property type="nucleotide sequence ID" value="NZ_QQAV01000006.1"/>
</dbReference>
<protein>
    <submittedName>
        <fullName evidence="6">LysR family transcriptional regulator</fullName>
    </submittedName>
</protein>
<dbReference type="OrthoDB" id="8629427at2"/>
<keyword evidence="3" id="KW-0238">DNA-binding</keyword>
<gene>
    <name evidence="6" type="ORF">DFR41_10672</name>
</gene>
<dbReference type="InterPro" id="IPR000847">
    <property type="entry name" value="LysR_HTH_N"/>
</dbReference>
<evidence type="ECO:0000256" key="4">
    <source>
        <dbReference type="ARBA" id="ARBA00023163"/>
    </source>
</evidence>
<keyword evidence="2" id="KW-0805">Transcription regulation</keyword>
<dbReference type="GO" id="GO:0003677">
    <property type="term" value="F:DNA binding"/>
    <property type="evidence" value="ECO:0007669"/>
    <property type="project" value="UniProtKB-KW"/>
</dbReference>
<dbReference type="GO" id="GO:0003700">
    <property type="term" value="F:DNA-binding transcription factor activity"/>
    <property type="evidence" value="ECO:0007669"/>
    <property type="project" value="InterPro"/>
</dbReference>
<dbReference type="InterPro" id="IPR050950">
    <property type="entry name" value="HTH-type_LysR_regulators"/>
</dbReference>
<dbReference type="Pfam" id="PF00126">
    <property type="entry name" value="HTH_1"/>
    <property type="match status" value="1"/>
</dbReference>
<dbReference type="PRINTS" id="PR00039">
    <property type="entry name" value="HTHLYSR"/>
</dbReference>
<dbReference type="PANTHER" id="PTHR30419:SF30">
    <property type="entry name" value="LYSR FAMILY TRANSCRIPTIONAL REGULATOR"/>
    <property type="match status" value="1"/>
</dbReference>
<proteinExistence type="inferred from homology"/>
<dbReference type="AlphaFoldDB" id="A0A370FHG3"/>
<evidence type="ECO:0000256" key="1">
    <source>
        <dbReference type="ARBA" id="ARBA00009437"/>
    </source>
</evidence>
<dbReference type="SUPFAM" id="SSF46785">
    <property type="entry name" value="Winged helix' DNA-binding domain"/>
    <property type="match status" value="1"/>
</dbReference>
<comment type="similarity">
    <text evidence="1">Belongs to the LysR transcriptional regulatory family.</text>
</comment>
<dbReference type="Gene3D" id="3.40.190.10">
    <property type="entry name" value="Periplasmic binding protein-like II"/>
    <property type="match status" value="2"/>
</dbReference>
<comment type="caution">
    <text evidence="6">The sequence shown here is derived from an EMBL/GenBank/DDBJ whole genome shotgun (WGS) entry which is preliminary data.</text>
</comment>
<keyword evidence="4" id="KW-0804">Transcription</keyword>
<dbReference type="Pfam" id="PF03466">
    <property type="entry name" value="LysR_substrate"/>
    <property type="match status" value="1"/>
</dbReference>
<dbReference type="EMBL" id="QQAV01000006">
    <property type="protein sequence ID" value="RDI23368.1"/>
    <property type="molecule type" value="Genomic_DNA"/>
</dbReference>
<keyword evidence="7" id="KW-1185">Reference proteome</keyword>
<dbReference type="InterPro" id="IPR036388">
    <property type="entry name" value="WH-like_DNA-bd_sf"/>
</dbReference>
<dbReference type="PROSITE" id="PS50931">
    <property type="entry name" value="HTH_LYSR"/>
    <property type="match status" value="1"/>
</dbReference>
<dbReference type="InterPro" id="IPR005119">
    <property type="entry name" value="LysR_subst-bd"/>
</dbReference>
<reference evidence="6 7" key="1">
    <citation type="submission" date="2018-07" db="EMBL/GenBank/DDBJ databases">
        <title>Genomic Encyclopedia of Type Strains, Phase IV (KMG-IV): sequencing the most valuable type-strain genomes for metagenomic binning, comparative biology and taxonomic classification.</title>
        <authorList>
            <person name="Goeker M."/>
        </authorList>
    </citation>
    <scope>NUCLEOTIDE SEQUENCE [LARGE SCALE GENOMIC DNA]</scope>
    <source>
        <strain evidence="6 7">DSM 21352</strain>
    </source>
</reference>
<dbReference type="Gene3D" id="1.10.10.10">
    <property type="entry name" value="Winged helix-like DNA-binding domain superfamily/Winged helix DNA-binding domain"/>
    <property type="match status" value="1"/>
</dbReference>
<name>A0A370FHG3_9BURK</name>
<accession>A0A370FHG3</accession>
<dbReference type="GO" id="GO:0005829">
    <property type="term" value="C:cytosol"/>
    <property type="evidence" value="ECO:0007669"/>
    <property type="project" value="TreeGrafter"/>
</dbReference>
<evidence type="ECO:0000256" key="3">
    <source>
        <dbReference type="ARBA" id="ARBA00023125"/>
    </source>
</evidence>